<dbReference type="GO" id="GO:0005524">
    <property type="term" value="F:ATP binding"/>
    <property type="evidence" value="ECO:0007669"/>
    <property type="project" value="UniProtKB-KW"/>
</dbReference>
<dbReference type="InterPro" id="IPR014013">
    <property type="entry name" value="Helic_SF1/SF2_ATP-bd_DinG/Rad3"/>
</dbReference>
<evidence type="ECO:0000256" key="4">
    <source>
        <dbReference type="ARBA" id="ARBA00022806"/>
    </source>
</evidence>
<dbReference type="Proteomes" id="UP000007151">
    <property type="component" value="Unassembled WGS sequence"/>
</dbReference>
<dbReference type="InterPro" id="IPR010614">
    <property type="entry name" value="RAD3-like_helicase_DEAD"/>
</dbReference>
<dbReference type="Gene3D" id="3.40.50.300">
    <property type="entry name" value="P-loop containing nucleotide triphosphate hydrolases"/>
    <property type="match status" value="3"/>
</dbReference>
<evidence type="ECO:0000256" key="9">
    <source>
        <dbReference type="SAM" id="MobiDB-lite"/>
    </source>
</evidence>
<evidence type="ECO:0000256" key="5">
    <source>
        <dbReference type="ARBA" id="ARBA00022840"/>
    </source>
</evidence>
<dbReference type="GO" id="GO:0003678">
    <property type="term" value="F:DNA helicase activity"/>
    <property type="evidence" value="ECO:0007669"/>
    <property type="project" value="InterPro"/>
</dbReference>
<keyword evidence="3" id="KW-0378">Hydrolase</keyword>
<feature type="domain" description="Helicase ATP-binding" evidence="10">
    <location>
        <begin position="70"/>
        <end position="424"/>
    </location>
</feature>
<dbReference type="GO" id="GO:0016818">
    <property type="term" value="F:hydrolase activity, acting on acid anhydrides, in phosphorus-containing anhydrides"/>
    <property type="evidence" value="ECO:0007669"/>
    <property type="project" value="InterPro"/>
</dbReference>
<gene>
    <name evidence="11" type="ORF">KGM_206925</name>
</gene>
<dbReference type="EMBL" id="AGBW02007651">
    <property type="protein sequence ID" value="OWR54915.1"/>
    <property type="molecule type" value="Genomic_DNA"/>
</dbReference>
<dbReference type="eggNOG" id="KOG1132">
    <property type="taxonomic scope" value="Eukaryota"/>
</dbReference>
<reference evidence="11 12" key="1">
    <citation type="journal article" date="2011" name="Cell">
        <title>The monarch butterfly genome yields insights into long-distance migration.</title>
        <authorList>
            <person name="Zhan S."/>
            <person name="Merlin C."/>
            <person name="Boore J.L."/>
            <person name="Reppert S.M."/>
        </authorList>
    </citation>
    <scope>NUCLEOTIDE SEQUENCE [LARGE SCALE GENOMIC DNA]</scope>
    <source>
        <strain evidence="11">F-2</strain>
    </source>
</reference>
<evidence type="ECO:0000256" key="3">
    <source>
        <dbReference type="ARBA" id="ARBA00022801"/>
    </source>
</evidence>
<dbReference type="InterPro" id="IPR006554">
    <property type="entry name" value="Helicase-like_DEXD_c2"/>
</dbReference>
<evidence type="ECO:0000256" key="1">
    <source>
        <dbReference type="ARBA" id="ARBA00022723"/>
    </source>
</evidence>
<keyword evidence="4" id="KW-0347">Helicase</keyword>
<evidence type="ECO:0000256" key="7">
    <source>
        <dbReference type="ARBA" id="ARBA00023014"/>
    </source>
</evidence>
<keyword evidence="8" id="KW-0413">Isomerase</keyword>
<dbReference type="GO" id="GO:0003677">
    <property type="term" value="F:DNA binding"/>
    <property type="evidence" value="ECO:0007669"/>
    <property type="project" value="InterPro"/>
</dbReference>
<dbReference type="STRING" id="278856.A0A212FME2"/>
<dbReference type="SMART" id="SM00491">
    <property type="entry name" value="HELICc2"/>
    <property type="match status" value="1"/>
</dbReference>
<keyword evidence="12" id="KW-1185">Reference proteome</keyword>
<keyword evidence="5" id="KW-0067">ATP-binding</keyword>
<dbReference type="Pfam" id="PF00270">
    <property type="entry name" value="DEAD"/>
    <property type="match status" value="1"/>
</dbReference>
<keyword evidence="7" id="KW-0411">Iron-sulfur</keyword>
<dbReference type="InParanoid" id="A0A212FME2"/>
<evidence type="ECO:0000313" key="12">
    <source>
        <dbReference type="Proteomes" id="UP000007151"/>
    </source>
</evidence>
<dbReference type="PANTHER" id="PTHR11472:SF47">
    <property type="entry name" value="FANCONI ANEMIA GROUP J PROTEIN"/>
    <property type="match status" value="1"/>
</dbReference>
<dbReference type="PANTHER" id="PTHR11472">
    <property type="entry name" value="DNA REPAIR DEAD HELICASE RAD3/XP-D SUBFAMILY MEMBER"/>
    <property type="match status" value="1"/>
</dbReference>
<comment type="caution">
    <text evidence="11">The sequence shown here is derived from an EMBL/GenBank/DDBJ whole genome shotgun (WGS) entry which is preliminary data.</text>
</comment>
<dbReference type="GO" id="GO:0051536">
    <property type="term" value="F:iron-sulfur cluster binding"/>
    <property type="evidence" value="ECO:0007669"/>
    <property type="project" value="UniProtKB-KW"/>
</dbReference>
<feature type="region of interest" description="Disordered" evidence="9">
    <location>
        <begin position="1"/>
        <end position="21"/>
    </location>
</feature>
<evidence type="ECO:0000256" key="8">
    <source>
        <dbReference type="ARBA" id="ARBA00023235"/>
    </source>
</evidence>
<dbReference type="InterPro" id="IPR006555">
    <property type="entry name" value="ATP-dep_Helicase_C"/>
</dbReference>
<evidence type="ECO:0000313" key="11">
    <source>
        <dbReference type="EMBL" id="OWR54915.1"/>
    </source>
</evidence>
<dbReference type="InterPro" id="IPR027417">
    <property type="entry name" value="P-loop_NTPase"/>
</dbReference>
<organism evidence="11 12">
    <name type="scientific">Danaus plexippus plexippus</name>
    <dbReference type="NCBI Taxonomy" id="278856"/>
    <lineage>
        <taxon>Eukaryota</taxon>
        <taxon>Metazoa</taxon>
        <taxon>Ecdysozoa</taxon>
        <taxon>Arthropoda</taxon>
        <taxon>Hexapoda</taxon>
        <taxon>Insecta</taxon>
        <taxon>Pterygota</taxon>
        <taxon>Neoptera</taxon>
        <taxon>Endopterygota</taxon>
        <taxon>Lepidoptera</taxon>
        <taxon>Glossata</taxon>
        <taxon>Ditrysia</taxon>
        <taxon>Papilionoidea</taxon>
        <taxon>Nymphalidae</taxon>
        <taxon>Danainae</taxon>
        <taxon>Danaini</taxon>
        <taxon>Danaina</taxon>
        <taxon>Danaus</taxon>
        <taxon>Danaus</taxon>
    </lineage>
</organism>
<dbReference type="GO" id="GO:0006289">
    <property type="term" value="P:nucleotide-excision repair"/>
    <property type="evidence" value="ECO:0007669"/>
    <property type="project" value="TreeGrafter"/>
</dbReference>
<keyword evidence="6" id="KW-0408">Iron</keyword>
<protein>
    <submittedName>
        <fullName evidence="11">FancJ protein</fullName>
    </submittedName>
</protein>
<dbReference type="InterPro" id="IPR045028">
    <property type="entry name" value="DinG/Rad3-like"/>
</dbReference>
<dbReference type="GO" id="GO:0046872">
    <property type="term" value="F:metal ion binding"/>
    <property type="evidence" value="ECO:0007669"/>
    <property type="project" value="UniProtKB-KW"/>
</dbReference>
<dbReference type="SUPFAM" id="SSF52540">
    <property type="entry name" value="P-loop containing nucleoside triphosphate hydrolases"/>
    <property type="match status" value="2"/>
</dbReference>
<sequence length="858" mass="97592">MSSKRSKNNLENKVDLESSLTSKSEEKKLRQVLISNMFSSKVGESSKCEIKPSTTMSSRKDNLMIKRTILGVEVVLPIEPYRCQMVVMSKVIKAINEGQNCLLESPTGTGKTLALLCSSLAWQKREEGQKSIYDTPTVDVEDCYVTLSKKRKEILDDSIESDRIVGNEKKLKLDVSEAVVGVVTESHRENQITVTKGVQSKSDNQEMLDNLQVQVSMMVDCSLPIIYYGARTHKQLEQVVQEFSKTVYAENALMTILSSREHSCIKDFDIKRWPSKNDMCRGCTKNQNSSDSETSCVYYDNHKLLKHSTLPRAFSLETLLSVGRKKKACPYYAARKMAAVAHIVFCPYSYLIEPAIRKSMQINLENNVVIIDEAHNIEDICREAATFTFTKLQMENALKEMKAASSFRFANDEAIDYITYLQTSLEEWCLWFANQKPLLDNQPRNGAASEYAWDVHQFVETLNNHSIGQKQYPEFNKHAGIFCKKFRDDPRLLVGITQSTNTIIENLDTVLGYLFRNSGTCMDDYKPILVRKIESYDASYNHNWRKSNFEQKVLPESLSLTLCCLNPAVLFASVLSSRCVVLASGTLTPMASLHSELGTHFTHAVSATYEISKDRVWVGSLKSGTSGEKICCISKYTSVSNVQDDLGEMVYGVCDVTPHGVLCFLPSYRLMNLLVKRWRYSHLWERLEAKKHVFVESTHMKTHVNMMKAFDNCVGTDRGALLLAVYRGKVAEGMDFKDHQARAVIAIGIPYPSKDRAVEEKMKYNDKYSKNRNLLNGREWLKIQAYRALNQAVGRVMRHVGDWGGVLLVDSRYQEPQYSEHLAQWVKDLLGKNHHDFNSLFKSDAGLRAFMERKKNEE</sequence>
<proteinExistence type="predicted"/>
<dbReference type="Pfam" id="PF06733">
    <property type="entry name" value="DEAD_2"/>
    <property type="match status" value="1"/>
</dbReference>
<evidence type="ECO:0000256" key="6">
    <source>
        <dbReference type="ARBA" id="ARBA00023004"/>
    </source>
</evidence>
<dbReference type="InterPro" id="IPR011545">
    <property type="entry name" value="DEAD/DEAH_box_helicase_dom"/>
</dbReference>
<dbReference type="KEGG" id="dpl:KGM_206925"/>
<dbReference type="GO" id="GO:0005634">
    <property type="term" value="C:nucleus"/>
    <property type="evidence" value="ECO:0007669"/>
    <property type="project" value="TreeGrafter"/>
</dbReference>
<dbReference type="AlphaFoldDB" id="A0A212FME2"/>
<dbReference type="Pfam" id="PF13307">
    <property type="entry name" value="Helicase_C_2"/>
    <property type="match status" value="1"/>
</dbReference>
<name>A0A212FME2_DANPL</name>
<dbReference type="CDD" id="cd18788">
    <property type="entry name" value="SF2_C_XPD"/>
    <property type="match status" value="1"/>
</dbReference>
<evidence type="ECO:0000259" key="10">
    <source>
        <dbReference type="PROSITE" id="PS51193"/>
    </source>
</evidence>
<evidence type="ECO:0000256" key="2">
    <source>
        <dbReference type="ARBA" id="ARBA00022741"/>
    </source>
</evidence>
<accession>A0A212FME2</accession>
<keyword evidence="1" id="KW-0479">Metal-binding</keyword>
<dbReference type="GO" id="GO:1990918">
    <property type="term" value="P:double-strand break repair involved in meiotic recombination"/>
    <property type="evidence" value="ECO:0007669"/>
    <property type="project" value="TreeGrafter"/>
</dbReference>
<dbReference type="SMART" id="SM00488">
    <property type="entry name" value="DEXDc2"/>
    <property type="match status" value="1"/>
</dbReference>
<keyword evidence="2" id="KW-0547">Nucleotide-binding</keyword>
<dbReference type="PROSITE" id="PS51193">
    <property type="entry name" value="HELICASE_ATP_BIND_2"/>
    <property type="match status" value="1"/>
</dbReference>